<keyword evidence="9" id="KW-1185">Reference proteome</keyword>
<keyword evidence="4" id="KW-0804">Transcription</keyword>
<reference evidence="8 9" key="2">
    <citation type="submission" date="2018-04" db="EMBL/GenBank/DDBJ databases">
        <title>Thauera lacus sp. nov., isolated from an saline lake in Inner Mongolia, China.</title>
        <authorList>
            <person name="Liang Q.-Y."/>
        </authorList>
    </citation>
    <scope>NUCLEOTIDE SEQUENCE [LARGE SCALE GENOMIC DNA]</scope>
    <source>
        <strain evidence="8 9">D20</strain>
    </source>
</reference>
<dbReference type="InterPro" id="IPR001789">
    <property type="entry name" value="Sig_transdc_resp-reg_receiver"/>
</dbReference>
<evidence type="ECO:0000259" key="6">
    <source>
        <dbReference type="PROSITE" id="PS50043"/>
    </source>
</evidence>
<keyword evidence="3 8" id="KW-0238">DNA-binding</keyword>
<dbReference type="PRINTS" id="PR00038">
    <property type="entry name" value="HTHLUXR"/>
</dbReference>
<comment type="caution">
    <text evidence="8">The sequence shown here is derived from an EMBL/GenBank/DDBJ whole genome shotgun (WGS) entry which is preliminary data.</text>
</comment>
<dbReference type="SMART" id="SM00421">
    <property type="entry name" value="HTH_LUXR"/>
    <property type="match status" value="1"/>
</dbReference>
<dbReference type="Pfam" id="PF00072">
    <property type="entry name" value="Response_reg"/>
    <property type="match status" value="1"/>
</dbReference>
<dbReference type="PROSITE" id="PS50110">
    <property type="entry name" value="RESPONSE_REGULATORY"/>
    <property type="match status" value="1"/>
</dbReference>
<organism evidence="8 9">
    <name type="scientific">Pseudothauera lacus</name>
    <dbReference type="NCBI Taxonomy" id="2136175"/>
    <lineage>
        <taxon>Bacteria</taxon>
        <taxon>Pseudomonadati</taxon>
        <taxon>Pseudomonadota</taxon>
        <taxon>Betaproteobacteria</taxon>
        <taxon>Rhodocyclales</taxon>
        <taxon>Zoogloeaceae</taxon>
        <taxon>Pseudothauera</taxon>
    </lineage>
</organism>
<evidence type="ECO:0000256" key="2">
    <source>
        <dbReference type="ARBA" id="ARBA00023015"/>
    </source>
</evidence>
<dbReference type="EMBL" id="PZKC01000002">
    <property type="protein sequence ID" value="PTD97785.1"/>
    <property type="molecule type" value="Genomic_DNA"/>
</dbReference>
<dbReference type="Proteomes" id="UP000241193">
    <property type="component" value="Unassembled WGS sequence"/>
</dbReference>
<keyword evidence="2" id="KW-0805">Transcription regulation</keyword>
<protein>
    <submittedName>
        <fullName evidence="8">DNA-binding response regulator</fullName>
    </submittedName>
</protein>
<feature type="modified residue" description="4-aspartylphosphate" evidence="5">
    <location>
        <position position="55"/>
    </location>
</feature>
<dbReference type="PANTHER" id="PTHR43214:SF41">
    <property type="entry name" value="NITRATE_NITRITE RESPONSE REGULATOR PROTEIN NARP"/>
    <property type="match status" value="1"/>
</dbReference>
<dbReference type="InterPro" id="IPR011006">
    <property type="entry name" value="CheY-like_superfamily"/>
</dbReference>
<dbReference type="AlphaFoldDB" id="A0A2T4IJ40"/>
<dbReference type="GO" id="GO:0006355">
    <property type="term" value="P:regulation of DNA-templated transcription"/>
    <property type="evidence" value="ECO:0007669"/>
    <property type="project" value="InterPro"/>
</dbReference>
<dbReference type="PROSITE" id="PS50043">
    <property type="entry name" value="HTH_LUXR_2"/>
    <property type="match status" value="1"/>
</dbReference>
<dbReference type="SUPFAM" id="SSF46894">
    <property type="entry name" value="C-terminal effector domain of the bipartite response regulators"/>
    <property type="match status" value="1"/>
</dbReference>
<dbReference type="OrthoDB" id="9780593at2"/>
<dbReference type="Pfam" id="PF00196">
    <property type="entry name" value="GerE"/>
    <property type="match status" value="1"/>
</dbReference>
<dbReference type="CDD" id="cd17535">
    <property type="entry name" value="REC_NarL-like"/>
    <property type="match status" value="1"/>
</dbReference>
<dbReference type="PANTHER" id="PTHR43214">
    <property type="entry name" value="TWO-COMPONENT RESPONSE REGULATOR"/>
    <property type="match status" value="1"/>
</dbReference>
<dbReference type="InterPro" id="IPR000792">
    <property type="entry name" value="Tscrpt_reg_LuxR_C"/>
</dbReference>
<evidence type="ECO:0000256" key="1">
    <source>
        <dbReference type="ARBA" id="ARBA00022553"/>
    </source>
</evidence>
<accession>A0A2T4IJ40</accession>
<dbReference type="InterPro" id="IPR058245">
    <property type="entry name" value="NreC/VraR/RcsB-like_REC"/>
</dbReference>
<proteinExistence type="predicted"/>
<keyword evidence="1 5" id="KW-0597">Phosphoprotein</keyword>
<dbReference type="GO" id="GO:0000160">
    <property type="term" value="P:phosphorelay signal transduction system"/>
    <property type="evidence" value="ECO:0007669"/>
    <property type="project" value="InterPro"/>
</dbReference>
<dbReference type="SMART" id="SM00448">
    <property type="entry name" value="REC"/>
    <property type="match status" value="1"/>
</dbReference>
<dbReference type="RefSeq" id="WP_107492305.1">
    <property type="nucleotide sequence ID" value="NZ_PZKC01000002.1"/>
</dbReference>
<dbReference type="SUPFAM" id="SSF52172">
    <property type="entry name" value="CheY-like"/>
    <property type="match status" value="1"/>
</dbReference>
<gene>
    <name evidence="8" type="ORF">C8261_03695</name>
</gene>
<dbReference type="CDD" id="cd06170">
    <property type="entry name" value="LuxR_C_like"/>
    <property type="match status" value="1"/>
</dbReference>
<evidence type="ECO:0000259" key="7">
    <source>
        <dbReference type="PROSITE" id="PS50110"/>
    </source>
</evidence>
<evidence type="ECO:0000256" key="5">
    <source>
        <dbReference type="PROSITE-ProRule" id="PRU00169"/>
    </source>
</evidence>
<sequence>MSARVLLVDDHALVRSGLRALIGGFAGFEVVGEAADGRAALALVEQLAVDVVVMDLSMPGLNGIEATRRLRAGLADCPVVVLSMHTEPDYLDQALAAGARAYVVKDAAPAELEAALRAALRGERFLSPQVAGRVGAAHGGSRTPLTARQREILRLIAEGCSTREIATRLHISVKTVETHRAQIMQRLDIFDIAGLTRYAMRTGLV</sequence>
<evidence type="ECO:0000256" key="4">
    <source>
        <dbReference type="ARBA" id="ARBA00023163"/>
    </source>
</evidence>
<feature type="domain" description="HTH luxR-type" evidence="6">
    <location>
        <begin position="138"/>
        <end position="203"/>
    </location>
</feature>
<name>A0A2T4IJ40_9RHOO</name>
<evidence type="ECO:0000313" key="8">
    <source>
        <dbReference type="EMBL" id="PTD97785.1"/>
    </source>
</evidence>
<evidence type="ECO:0000256" key="3">
    <source>
        <dbReference type="ARBA" id="ARBA00023125"/>
    </source>
</evidence>
<reference evidence="8 9" key="1">
    <citation type="submission" date="2018-03" db="EMBL/GenBank/DDBJ databases">
        <authorList>
            <person name="Keele B.F."/>
        </authorList>
    </citation>
    <scope>NUCLEOTIDE SEQUENCE [LARGE SCALE GENOMIC DNA]</scope>
    <source>
        <strain evidence="8 9">D20</strain>
    </source>
</reference>
<dbReference type="InterPro" id="IPR039420">
    <property type="entry name" value="WalR-like"/>
</dbReference>
<feature type="domain" description="Response regulatory" evidence="7">
    <location>
        <begin position="4"/>
        <end position="120"/>
    </location>
</feature>
<dbReference type="InterPro" id="IPR016032">
    <property type="entry name" value="Sig_transdc_resp-reg_C-effctor"/>
</dbReference>
<dbReference type="Gene3D" id="3.40.50.2300">
    <property type="match status" value="1"/>
</dbReference>
<dbReference type="GO" id="GO:0003677">
    <property type="term" value="F:DNA binding"/>
    <property type="evidence" value="ECO:0007669"/>
    <property type="project" value="UniProtKB-KW"/>
</dbReference>
<evidence type="ECO:0000313" key="9">
    <source>
        <dbReference type="Proteomes" id="UP000241193"/>
    </source>
</evidence>